<comment type="caution">
    <text evidence="4">The sequence shown here is derived from an EMBL/GenBank/DDBJ whole genome shotgun (WGS) entry which is preliminary data.</text>
</comment>
<protein>
    <recommendedName>
        <fullName evidence="3">Nitroreductase domain-containing protein</fullName>
    </recommendedName>
</protein>
<dbReference type="RefSeq" id="WP_009135488.1">
    <property type="nucleotide sequence ID" value="NZ_JH594596.1"/>
</dbReference>
<reference evidence="4 5" key="1">
    <citation type="submission" date="2012-01" db="EMBL/GenBank/DDBJ databases">
        <title>The Genome Sequence of Odoribacter laneus YIT 12061.</title>
        <authorList>
            <consortium name="The Broad Institute Genome Sequencing Platform"/>
            <person name="Earl A."/>
            <person name="Ward D."/>
            <person name="Feldgarden M."/>
            <person name="Gevers D."/>
            <person name="Morotomi M."/>
            <person name="Young S.K."/>
            <person name="Zeng Q."/>
            <person name="Gargeya S."/>
            <person name="Fitzgerald M."/>
            <person name="Haas B."/>
            <person name="Abouelleil A."/>
            <person name="Alvarado L."/>
            <person name="Arachchi H.M."/>
            <person name="Berlin A."/>
            <person name="Chapman S.B."/>
            <person name="Gearin G."/>
            <person name="Goldberg J."/>
            <person name="Griggs A."/>
            <person name="Gujja S."/>
            <person name="Hansen M."/>
            <person name="Heiman D."/>
            <person name="Howarth C."/>
            <person name="Larimer J."/>
            <person name="Lui A."/>
            <person name="MacDonald P.J.P."/>
            <person name="McCowen C."/>
            <person name="Montmayeur A."/>
            <person name="Murphy C."/>
            <person name="Neiman D."/>
            <person name="Pearson M."/>
            <person name="Priest M."/>
            <person name="Roberts A."/>
            <person name="Saif S."/>
            <person name="Shea T."/>
            <person name="Sisk P."/>
            <person name="Stolte C."/>
            <person name="Sykes S."/>
            <person name="Wortman J."/>
            <person name="Nusbaum C."/>
            <person name="Birren B."/>
        </authorList>
    </citation>
    <scope>NUCLEOTIDE SEQUENCE [LARGE SCALE GENOMIC DNA]</scope>
    <source>
        <strain evidence="4 5">YIT 12061</strain>
    </source>
</reference>
<evidence type="ECO:0000256" key="1">
    <source>
        <dbReference type="ARBA" id="ARBA00007118"/>
    </source>
</evidence>
<dbReference type="Gene3D" id="3.40.109.10">
    <property type="entry name" value="NADH Oxidase"/>
    <property type="match status" value="1"/>
</dbReference>
<evidence type="ECO:0000259" key="3">
    <source>
        <dbReference type="Pfam" id="PF00881"/>
    </source>
</evidence>
<dbReference type="Proteomes" id="UP000004892">
    <property type="component" value="Unassembled WGS sequence"/>
</dbReference>
<evidence type="ECO:0000313" key="4">
    <source>
        <dbReference type="EMBL" id="EHP50645.1"/>
    </source>
</evidence>
<proteinExistence type="inferred from homology"/>
<dbReference type="InterPro" id="IPR023312">
    <property type="entry name" value="Put_nitroreductase_C_bac"/>
</dbReference>
<dbReference type="AlphaFoldDB" id="H1DDJ8"/>
<dbReference type="EMBL" id="ADMC01000005">
    <property type="protein sequence ID" value="EHP50645.1"/>
    <property type="molecule type" value="Genomic_DNA"/>
</dbReference>
<gene>
    <name evidence="4" type="ORF">HMPREF9449_00334</name>
</gene>
<sequence length="187" mass="21427">MLKDLLQKNRSYRRFDHSVRLSRADLAEWVELTRYCASARNAQGLKYRLVTEEAEGAKVFETLAWAGYLKEWAGPAEEERPVAYLIQLLDTRIEENCLCDDGIQAQTILLGAVEKGFGGCIIKAFKNEVLRTILELPDYMKIMYVIALGKPVEKIVLEEIGDGDYKYWRDAAGTHHVPKRTLEELIF</sequence>
<accession>H1DDJ8</accession>
<dbReference type="SUPFAM" id="SSF55469">
    <property type="entry name" value="FMN-dependent nitroreductase-like"/>
    <property type="match status" value="1"/>
</dbReference>
<dbReference type="Pfam" id="PF00881">
    <property type="entry name" value="Nitroreductase"/>
    <property type="match status" value="1"/>
</dbReference>
<dbReference type="InterPro" id="IPR029479">
    <property type="entry name" value="Nitroreductase"/>
</dbReference>
<organism evidence="4 5">
    <name type="scientific">Odoribacter laneus YIT 12061</name>
    <dbReference type="NCBI Taxonomy" id="742817"/>
    <lineage>
        <taxon>Bacteria</taxon>
        <taxon>Pseudomonadati</taxon>
        <taxon>Bacteroidota</taxon>
        <taxon>Bacteroidia</taxon>
        <taxon>Bacteroidales</taxon>
        <taxon>Odoribacteraceae</taxon>
        <taxon>Odoribacter</taxon>
    </lineage>
</organism>
<comment type="similarity">
    <text evidence="1">Belongs to the nitroreductase family.</text>
</comment>
<feature type="domain" description="Nitroreductase" evidence="3">
    <location>
        <begin position="9"/>
        <end position="150"/>
    </location>
</feature>
<keyword evidence="5" id="KW-1185">Reference proteome</keyword>
<dbReference type="CDD" id="cd02062">
    <property type="entry name" value="Nitro_FMN_reductase"/>
    <property type="match status" value="1"/>
</dbReference>
<dbReference type="PATRIC" id="fig|742817.3.peg.351"/>
<evidence type="ECO:0000313" key="5">
    <source>
        <dbReference type="Proteomes" id="UP000004892"/>
    </source>
</evidence>
<evidence type="ECO:0000256" key="2">
    <source>
        <dbReference type="ARBA" id="ARBA00023002"/>
    </source>
</evidence>
<dbReference type="GeneID" id="98067990"/>
<dbReference type="GO" id="GO:0016491">
    <property type="term" value="F:oxidoreductase activity"/>
    <property type="evidence" value="ECO:0007669"/>
    <property type="project" value="UniProtKB-KW"/>
</dbReference>
<keyword evidence="2" id="KW-0560">Oxidoreductase</keyword>
<dbReference type="HOGENOM" id="CLU_070764_8_0_10"/>
<dbReference type="InterPro" id="IPR000415">
    <property type="entry name" value="Nitroreductase-like"/>
</dbReference>
<name>H1DDJ8_9BACT</name>
<dbReference type="PANTHER" id="PTHR43673:SF10">
    <property type="entry name" value="NADH DEHYDROGENASE_NAD(P)H NITROREDUCTASE XCC3605-RELATED"/>
    <property type="match status" value="1"/>
</dbReference>
<dbReference type="eggNOG" id="COG0778">
    <property type="taxonomic scope" value="Bacteria"/>
</dbReference>
<dbReference type="Gene3D" id="2.20.180.10">
    <property type="entry name" value="putative fmn-dependent nitroreductase like domains"/>
    <property type="match status" value="1"/>
</dbReference>
<dbReference type="PANTHER" id="PTHR43673">
    <property type="entry name" value="NAD(P)H NITROREDUCTASE YDGI-RELATED"/>
    <property type="match status" value="1"/>
</dbReference>
<dbReference type="STRING" id="742817.HMPREF9449_00334"/>